<dbReference type="Pfam" id="PF02436">
    <property type="entry name" value="PYC_OADA"/>
    <property type="match status" value="1"/>
</dbReference>
<gene>
    <name evidence="3" type="primary">pycB</name>
    <name evidence="2" type="ORF">CIMIT_03130</name>
    <name evidence="3" type="ORF">SAMEA4535761_00692</name>
</gene>
<evidence type="ECO:0000313" key="2">
    <source>
        <dbReference type="EMBL" id="AIJ33031.1"/>
    </source>
</evidence>
<dbReference type="GO" id="GO:0005737">
    <property type="term" value="C:cytoplasm"/>
    <property type="evidence" value="ECO:0007669"/>
    <property type="project" value="TreeGrafter"/>
</dbReference>
<feature type="domain" description="Pyruvate carboxyltransferase" evidence="1">
    <location>
        <begin position="31"/>
        <end position="295"/>
    </location>
</feature>
<keyword evidence="3" id="KW-0456">Lyase</keyword>
<dbReference type="RefSeq" id="WP_038588970.1">
    <property type="nucleotide sequence ID" value="NZ_CP009211.1"/>
</dbReference>
<dbReference type="GO" id="GO:0034029">
    <property type="term" value="F:2-oxoglutarate carboxylase activity"/>
    <property type="evidence" value="ECO:0007669"/>
    <property type="project" value="UniProtKB-EC"/>
</dbReference>
<dbReference type="SUPFAM" id="SSF89000">
    <property type="entry name" value="post-HMGL domain-like"/>
    <property type="match status" value="1"/>
</dbReference>
<sequence length="520" mass="57897">MVALKPEELSTESLAEIFAAGGRPENSEREIKIIDTTLRDAHQSIWATRMRTEHMMDLLDDITNAGFEHVDLVAPIQFDVPVRYLREDPWERVRKVHENAAPGTKFRAMVRSRNLASFDFLPDDVIHAWVERLYANGFRVIGAFDGLNDIDNIADTLILAKELGAETYGCLSYCLSPVHTDELYIDKAQELVERTDVDRIMLKDAGGLLTPDRMKTLIPAIRSAIGEDLPLEVHTHSLTGLSPLTYIYAAELGVDSIHTSIAPLANGQGQPATQALARDLRALGYKVNIDDERVDKVSKKLQEIADREDKPVGKPRAYDGVHYMHQLPGGMLTNFESQLATAGLSDRFEDLLYETARVREELAYPIMITPFAQFVGTQAVMNVISGERYSVVPNEIKKYALGHYGEPLAPIDPDALEKIKKNGSHEIQEGRPELEPALPGLKEQYPDDDIDTILLRANIPGNNVDEMKRFVAEGRAGQGEGIAGGELTKLVQKIYETTTTGEFHLKSDDLEINLTKKGDK</sequence>
<name>A0A076NLI2_9CORY</name>
<organism evidence="2 4">
    <name type="scientific">Corynebacterium imitans</name>
    <dbReference type="NCBI Taxonomy" id="156978"/>
    <lineage>
        <taxon>Bacteria</taxon>
        <taxon>Bacillati</taxon>
        <taxon>Actinomycetota</taxon>
        <taxon>Actinomycetes</taxon>
        <taxon>Mycobacteriales</taxon>
        <taxon>Corynebacteriaceae</taxon>
        <taxon>Corynebacterium</taxon>
    </lineage>
</organism>
<dbReference type="GO" id="GO:0016829">
    <property type="term" value="F:lyase activity"/>
    <property type="evidence" value="ECO:0007669"/>
    <property type="project" value="UniProtKB-KW"/>
</dbReference>
<dbReference type="EC" id="4.1.1.3" evidence="3"/>
<dbReference type="GO" id="GO:0004736">
    <property type="term" value="F:pyruvate carboxylase activity"/>
    <property type="evidence" value="ECO:0007669"/>
    <property type="project" value="TreeGrafter"/>
</dbReference>
<dbReference type="Gene3D" id="3.20.20.70">
    <property type="entry name" value="Aldolase class I"/>
    <property type="match status" value="1"/>
</dbReference>
<evidence type="ECO:0000259" key="1">
    <source>
        <dbReference type="PROSITE" id="PS50991"/>
    </source>
</evidence>
<dbReference type="EMBL" id="LT906467">
    <property type="protein sequence ID" value="SNV61475.1"/>
    <property type="molecule type" value="Genomic_DNA"/>
</dbReference>
<dbReference type="InterPro" id="IPR013785">
    <property type="entry name" value="Aldolase_TIM"/>
</dbReference>
<proteinExistence type="predicted"/>
<reference evidence="2 4" key="1">
    <citation type="submission" date="2014-08" db="EMBL/GenBank/DDBJ databases">
        <title>Complete genome sequence of Corynebacterium imitans DSM 44264, isolated from a five-month-old boy with suspected pharyngeal diphtheria.</title>
        <authorList>
            <person name="Mollmann S."/>
            <person name="Albersmeier A."/>
            <person name="Ruckert C."/>
            <person name="Tauch A."/>
        </authorList>
    </citation>
    <scope>NUCLEOTIDE SEQUENCE [LARGE SCALE GENOMIC DNA]</scope>
    <source>
        <strain evidence="2 4">DSM 44264</strain>
    </source>
</reference>
<dbReference type="EC" id="6.4.1.7" evidence="3"/>
<keyword evidence="4" id="KW-1185">Reference proteome</keyword>
<evidence type="ECO:0000313" key="3">
    <source>
        <dbReference type="EMBL" id="SNV61475.1"/>
    </source>
</evidence>
<dbReference type="KEGG" id="cii:CIMIT_03130"/>
<dbReference type="InterPro" id="IPR000891">
    <property type="entry name" value="PYR_CT"/>
</dbReference>
<dbReference type="PROSITE" id="PS50991">
    <property type="entry name" value="PYR_CT"/>
    <property type="match status" value="1"/>
</dbReference>
<protein>
    <submittedName>
        <fullName evidence="3">Oxaloacetate decarboxylase</fullName>
        <ecNumber evidence="3">4.1.1.3</ecNumber>
        <ecNumber evidence="3">6.4.1.7</ecNumber>
    </submittedName>
    <submittedName>
        <fullName evidence="2">Pyruvate carboxylase</fullName>
    </submittedName>
</protein>
<dbReference type="HOGENOM" id="CLU_000395_4_2_11"/>
<dbReference type="Proteomes" id="UP000028780">
    <property type="component" value="Chromosome"/>
</dbReference>
<dbReference type="eggNOG" id="COG5016">
    <property type="taxonomic scope" value="Bacteria"/>
</dbReference>
<dbReference type="CDD" id="cd07937">
    <property type="entry name" value="DRE_TIM_PC_TC_5S"/>
    <property type="match status" value="1"/>
</dbReference>
<dbReference type="OrthoDB" id="9760256at2"/>
<evidence type="ECO:0000313" key="5">
    <source>
        <dbReference type="Proteomes" id="UP000215374"/>
    </source>
</evidence>
<dbReference type="Proteomes" id="UP000215374">
    <property type="component" value="Chromosome 1"/>
</dbReference>
<dbReference type="NCBIfam" id="NF006761">
    <property type="entry name" value="PRK09282.1"/>
    <property type="match status" value="1"/>
</dbReference>
<dbReference type="PANTHER" id="PTHR43778:SF2">
    <property type="entry name" value="PYRUVATE CARBOXYLASE, MITOCHONDRIAL"/>
    <property type="match status" value="1"/>
</dbReference>
<dbReference type="PANTHER" id="PTHR43778">
    <property type="entry name" value="PYRUVATE CARBOXYLASE"/>
    <property type="match status" value="1"/>
</dbReference>
<keyword evidence="3" id="KW-0436">Ligase</keyword>
<dbReference type="Pfam" id="PF00682">
    <property type="entry name" value="HMGL-like"/>
    <property type="match status" value="1"/>
</dbReference>
<dbReference type="InterPro" id="IPR055268">
    <property type="entry name" value="PCB-like"/>
</dbReference>
<keyword evidence="2" id="KW-0670">Pyruvate</keyword>
<dbReference type="GO" id="GO:0006094">
    <property type="term" value="P:gluconeogenesis"/>
    <property type="evidence" value="ECO:0007669"/>
    <property type="project" value="TreeGrafter"/>
</dbReference>
<reference evidence="3 5" key="2">
    <citation type="submission" date="2017-06" db="EMBL/GenBank/DDBJ databases">
        <authorList>
            <consortium name="Pathogen Informatics"/>
        </authorList>
    </citation>
    <scope>NUCLEOTIDE SEQUENCE [LARGE SCALE GENOMIC DNA]</scope>
    <source>
        <strain evidence="3 5">NCTC13015</strain>
    </source>
</reference>
<evidence type="ECO:0000313" key="4">
    <source>
        <dbReference type="Proteomes" id="UP000028780"/>
    </source>
</evidence>
<dbReference type="STRING" id="156978.CIMIT_03130"/>
<accession>A0A076NLI2</accession>
<dbReference type="AlphaFoldDB" id="A0A076NLI2"/>
<dbReference type="InterPro" id="IPR003379">
    <property type="entry name" value="Carboxylase_cons_dom"/>
</dbReference>
<dbReference type="EMBL" id="CP009211">
    <property type="protein sequence ID" value="AIJ33031.1"/>
    <property type="molecule type" value="Genomic_DNA"/>
</dbReference>
<dbReference type="SUPFAM" id="SSF51569">
    <property type="entry name" value="Aldolase"/>
    <property type="match status" value="1"/>
</dbReference>